<dbReference type="AlphaFoldDB" id="A0A915YUS8"/>
<name>A0A915YUS8_9GLOM</name>
<protein>
    <recommendedName>
        <fullName evidence="3">Protein kinase domain-containing protein</fullName>
    </recommendedName>
</protein>
<accession>A0A915YUS8</accession>
<comment type="caution">
    <text evidence="1">The sequence shown here is derived from an EMBL/GenBank/DDBJ whole genome shotgun (WGS) entry which is preliminary data.</text>
</comment>
<proteinExistence type="predicted"/>
<organism evidence="1 2">
    <name type="scientific">Rhizophagus irregularis</name>
    <dbReference type="NCBI Taxonomy" id="588596"/>
    <lineage>
        <taxon>Eukaryota</taxon>
        <taxon>Fungi</taxon>
        <taxon>Fungi incertae sedis</taxon>
        <taxon>Mucoromycota</taxon>
        <taxon>Glomeromycotina</taxon>
        <taxon>Glomeromycetes</taxon>
        <taxon>Glomerales</taxon>
        <taxon>Glomeraceae</taxon>
        <taxon>Rhizophagus</taxon>
    </lineage>
</organism>
<evidence type="ECO:0000313" key="1">
    <source>
        <dbReference type="EMBL" id="CAB5342204.1"/>
    </source>
</evidence>
<dbReference type="Proteomes" id="UP000684084">
    <property type="component" value="Unassembled WGS sequence"/>
</dbReference>
<evidence type="ECO:0000313" key="2">
    <source>
        <dbReference type="Proteomes" id="UP000684084"/>
    </source>
</evidence>
<dbReference type="EMBL" id="CAGKOT010000005">
    <property type="protein sequence ID" value="CAB5342204.1"/>
    <property type="molecule type" value="Genomic_DNA"/>
</dbReference>
<dbReference type="OrthoDB" id="2426322at2759"/>
<reference evidence="1" key="1">
    <citation type="submission" date="2020-05" db="EMBL/GenBank/DDBJ databases">
        <authorList>
            <person name="Rincon C."/>
            <person name="Sanders R I."/>
            <person name="Robbins C."/>
            <person name="Chaturvedi A."/>
        </authorList>
    </citation>
    <scope>NUCLEOTIDE SEQUENCE</scope>
    <source>
        <strain evidence="1">CHB12</strain>
    </source>
</reference>
<evidence type="ECO:0008006" key="3">
    <source>
        <dbReference type="Google" id="ProtNLM"/>
    </source>
</evidence>
<gene>
    <name evidence="1" type="ORF">CHRIB12_LOCUS3748</name>
</gene>
<sequence>MDRGDNLVRGNVNDDCFVLKSFSSNDDKTINKVVYELEMLHAVDHENILRFYGITRIEGDMQKRRHTSNK</sequence>